<dbReference type="GO" id="GO:0016020">
    <property type="term" value="C:membrane"/>
    <property type="evidence" value="ECO:0007669"/>
    <property type="project" value="TreeGrafter"/>
</dbReference>
<keyword evidence="3" id="KW-0479">Metal-binding</keyword>
<dbReference type="InterPro" id="IPR001915">
    <property type="entry name" value="Peptidase_M48"/>
</dbReference>
<accession>A0A382VVY9</accession>
<dbReference type="CDD" id="cd07324">
    <property type="entry name" value="M48C_Oma1-like"/>
    <property type="match status" value="1"/>
</dbReference>
<dbReference type="Gene3D" id="3.30.2010.10">
    <property type="entry name" value="Metalloproteases ('zincins'), catalytic domain"/>
    <property type="match status" value="1"/>
</dbReference>
<dbReference type="GO" id="GO:0004222">
    <property type="term" value="F:metalloendopeptidase activity"/>
    <property type="evidence" value="ECO:0007669"/>
    <property type="project" value="InterPro"/>
</dbReference>
<evidence type="ECO:0000256" key="1">
    <source>
        <dbReference type="ARBA" id="ARBA00001947"/>
    </source>
</evidence>
<keyword evidence="6" id="KW-0482">Metalloprotease</keyword>
<dbReference type="EMBL" id="UINC01155048">
    <property type="protein sequence ID" value="SVD50669.1"/>
    <property type="molecule type" value="Genomic_DNA"/>
</dbReference>
<evidence type="ECO:0000313" key="8">
    <source>
        <dbReference type="EMBL" id="SVD50669.1"/>
    </source>
</evidence>
<proteinExistence type="predicted"/>
<evidence type="ECO:0000256" key="3">
    <source>
        <dbReference type="ARBA" id="ARBA00022723"/>
    </source>
</evidence>
<feature type="non-terminal residue" evidence="8">
    <location>
        <position position="282"/>
    </location>
</feature>
<keyword evidence="4" id="KW-0378">Hydrolase</keyword>
<dbReference type="InterPro" id="IPR051156">
    <property type="entry name" value="Mito/Outer_Membr_Metalloprot"/>
</dbReference>
<protein>
    <recommendedName>
        <fullName evidence="7">Peptidase M48 domain-containing protein</fullName>
    </recommendedName>
</protein>
<dbReference type="GO" id="GO:0046872">
    <property type="term" value="F:metal ion binding"/>
    <property type="evidence" value="ECO:0007669"/>
    <property type="project" value="UniProtKB-KW"/>
</dbReference>
<reference evidence="8" key="1">
    <citation type="submission" date="2018-05" db="EMBL/GenBank/DDBJ databases">
        <authorList>
            <person name="Lanie J.A."/>
            <person name="Ng W.-L."/>
            <person name="Kazmierczak K.M."/>
            <person name="Andrzejewski T.M."/>
            <person name="Davidsen T.M."/>
            <person name="Wayne K.J."/>
            <person name="Tettelin H."/>
            <person name="Glass J.I."/>
            <person name="Rusch D."/>
            <person name="Podicherti R."/>
            <person name="Tsui H.-C.T."/>
            <person name="Winkler M.E."/>
        </authorList>
    </citation>
    <scope>NUCLEOTIDE SEQUENCE</scope>
</reference>
<keyword evidence="2" id="KW-0645">Protease</keyword>
<dbReference type="PANTHER" id="PTHR22726:SF1">
    <property type="entry name" value="METALLOENDOPEPTIDASE OMA1, MITOCHONDRIAL"/>
    <property type="match status" value="1"/>
</dbReference>
<evidence type="ECO:0000256" key="4">
    <source>
        <dbReference type="ARBA" id="ARBA00022801"/>
    </source>
</evidence>
<evidence type="ECO:0000256" key="2">
    <source>
        <dbReference type="ARBA" id="ARBA00022670"/>
    </source>
</evidence>
<dbReference type="AlphaFoldDB" id="A0A382VVY9"/>
<evidence type="ECO:0000256" key="6">
    <source>
        <dbReference type="ARBA" id="ARBA00023049"/>
    </source>
</evidence>
<dbReference type="PANTHER" id="PTHR22726">
    <property type="entry name" value="METALLOENDOPEPTIDASE OMA1"/>
    <property type="match status" value="1"/>
</dbReference>
<organism evidence="8">
    <name type="scientific">marine metagenome</name>
    <dbReference type="NCBI Taxonomy" id="408172"/>
    <lineage>
        <taxon>unclassified sequences</taxon>
        <taxon>metagenomes</taxon>
        <taxon>ecological metagenomes</taxon>
    </lineage>
</organism>
<sequence length="282" mass="31114">IEHIIRKWADPLFEAAGLNPRAVSIRLVNSKSLNAFVSGGQNVFLHSGLLIASDSPTQVAGVIAHEIGHIAGGHLVRTDEAMRTAQNVTLMHTLLGLGVLAVGGFTDAPNASKAAGALMAGGSTAGLRHFLAHTRAQERSADQFGLTLLEQKRISARGLLSFLYKFEDQELLSVARQDPYLRTHPLTRDRLAFIKSHIESSKWSNTPSHSLDLEMHARMRAKLVGFLEDSYRVHQIYPKEDQSLSARYARSIAYHRAFDLDAAINEVDALIVENPDDPYFRE</sequence>
<dbReference type="GO" id="GO:0051603">
    <property type="term" value="P:proteolysis involved in protein catabolic process"/>
    <property type="evidence" value="ECO:0007669"/>
    <property type="project" value="TreeGrafter"/>
</dbReference>
<gene>
    <name evidence="8" type="ORF">METZ01_LOCUS403523</name>
</gene>
<feature type="non-terminal residue" evidence="8">
    <location>
        <position position="1"/>
    </location>
</feature>
<evidence type="ECO:0000259" key="7">
    <source>
        <dbReference type="Pfam" id="PF01435"/>
    </source>
</evidence>
<comment type="cofactor">
    <cofactor evidence="1">
        <name>Zn(2+)</name>
        <dbReference type="ChEBI" id="CHEBI:29105"/>
    </cofactor>
</comment>
<evidence type="ECO:0000256" key="5">
    <source>
        <dbReference type="ARBA" id="ARBA00022833"/>
    </source>
</evidence>
<feature type="domain" description="Peptidase M48" evidence="7">
    <location>
        <begin position="11"/>
        <end position="196"/>
    </location>
</feature>
<dbReference type="Pfam" id="PF01435">
    <property type="entry name" value="Peptidase_M48"/>
    <property type="match status" value="1"/>
</dbReference>
<keyword evidence="5" id="KW-0862">Zinc</keyword>
<name>A0A382VVY9_9ZZZZ</name>